<dbReference type="GO" id="GO:0042586">
    <property type="term" value="F:peptide deformylase activity"/>
    <property type="evidence" value="ECO:0007669"/>
    <property type="project" value="UniProtKB-EC"/>
</dbReference>
<evidence type="ECO:0000256" key="3">
    <source>
        <dbReference type="ARBA" id="ARBA00022801"/>
    </source>
</evidence>
<name>A0ABT0KNV6_9GAMM</name>
<sequence length="186" mass="20388">MPASDIMTIAQSGEAILNRQAQAVISFDPALVQLTENMIATMTAANGVGIAAPQVFSDLAVFIMHSRSNDRYPNAPETSATVVINPRIIAYSDEMELGSEGCLSIAERRVDVLRHKTINVQYQSLSGEVIKQQLSDFVARIFQHEFDHLQGITLLERITMADQTASQAGNQEISTEQNQHMQGAVE</sequence>
<comment type="caution">
    <text evidence="8">The sequence shown here is derived from an EMBL/GenBank/DDBJ whole genome shotgun (WGS) entry which is preliminary data.</text>
</comment>
<dbReference type="EMBL" id="JAKIKU010000004">
    <property type="protein sequence ID" value="MCL1045523.1"/>
    <property type="molecule type" value="Genomic_DNA"/>
</dbReference>
<organism evidence="8 9">
    <name type="scientific">Shewanella electrodiphila</name>
    <dbReference type="NCBI Taxonomy" id="934143"/>
    <lineage>
        <taxon>Bacteria</taxon>
        <taxon>Pseudomonadati</taxon>
        <taxon>Pseudomonadota</taxon>
        <taxon>Gammaproteobacteria</taxon>
        <taxon>Alteromonadales</taxon>
        <taxon>Shewanellaceae</taxon>
        <taxon>Shewanella</taxon>
    </lineage>
</organism>
<dbReference type="Proteomes" id="UP001202134">
    <property type="component" value="Unassembled WGS sequence"/>
</dbReference>
<comment type="cofactor">
    <cofactor evidence="6">
        <name>Fe(2+)</name>
        <dbReference type="ChEBI" id="CHEBI:29033"/>
    </cofactor>
    <text evidence="6">Binds 1 Fe(2+) ion.</text>
</comment>
<dbReference type="NCBIfam" id="TIGR00079">
    <property type="entry name" value="pept_deformyl"/>
    <property type="match status" value="1"/>
</dbReference>
<evidence type="ECO:0000256" key="5">
    <source>
        <dbReference type="ARBA" id="ARBA00023004"/>
    </source>
</evidence>
<dbReference type="CDD" id="cd00487">
    <property type="entry name" value="Pep_deformylase"/>
    <property type="match status" value="1"/>
</dbReference>
<comment type="function">
    <text evidence="6">Removes the formyl group from the N-terminal Met of newly synthesized proteins. Requires at least a dipeptide for an efficient rate of reaction. N-terminal L-methionine is a prerequisite for activity but the enzyme has broad specificity at other positions.</text>
</comment>
<protein>
    <recommendedName>
        <fullName evidence="6">Peptide deformylase</fullName>
        <shortName evidence="6">PDF</shortName>
        <ecNumber evidence="6">3.5.1.88</ecNumber>
    </recommendedName>
    <alternativeName>
        <fullName evidence="6">Polypeptide deformylase</fullName>
    </alternativeName>
</protein>
<dbReference type="HAMAP" id="MF_00163">
    <property type="entry name" value="Pep_deformylase"/>
    <property type="match status" value="1"/>
</dbReference>
<feature type="region of interest" description="Disordered" evidence="7">
    <location>
        <begin position="166"/>
        <end position="186"/>
    </location>
</feature>
<dbReference type="SUPFAM" id="SSF56420">
    <property type="entry name" value="Peptide deformylase"/>
    <property type="match status" value="1"/>
</dbReference>
<keyword evidence="3 6" id="KW-0378">Hydrolase</keyword>
<keyword evidence="9" id="KW-1185">Reference proteome</keyword>
<dbReference type="PANTHER" id="PTHR10458">
    <property type="entry name" value="PEPTIDE DEFORMYLASE"/>
    <property type="match status" value="1"/>
</dbReference>
<reference evidence="8 9" key="1">
    <citation type="submission" date="2022-01" db="EMBL/GenBank/DDBJ databases">
        <title>Whole genome-based taxonomy of the Shewanellaceae.</title>
        <authorList>
            <person name="Martin-Rodriguez A.J."/>
        </authorList>
    </citation>
    <scope>NUCLEOTIDE SEQUENCE [LARGE SCALE GENOMIC DNA]</scope>
    <source>
        <strain evidence="8 9">DSM 24955</strain>
    </source>
</reference>
<keyword evidence="2 6" id="KW-0479">Metal-binding</keyword>
<evidence type="ECO:0000256" key="2">
    <source>
        <dbReference type="ARBA" id="ARBA00022723"/>
    </source>
</evidence>
<evidence type="ECO:0000256" key="6">
    <source>
        <dbReference type="HAMAP-Rule" id="MF_00163"/>
    </source>
</evidence>
<evidence type="ECO:0000256" key="4">
    <source>
        <dbReference type="ARBA" id="ARBA00022917"/>
    </source>
</evidence>
<dbReference type="PANTHER" id="PTHR10458:SF21">
    <property type="entry name" value="PEPTIDE DEFORMYLASE"/>
    <property type="match status" value="1"/>
</dbReference>
<proteinExistence type="inferred from homology"/>
<dbReference type="NCBIfam" id="NF001159">
    <property type="entry name" value="PRK00150.1-3"/>
    <property type="match status" value="1"/>
</dbReference>
<accession>A0ABT0KNV6</accession>
<evidence type="ECO:0000256" key="7">
    <source>
        <dbReference type="SAM" id="MobiDB-lite"/>
    </source>
</evidence>
<evidence type="ECO:0000256" key="1">
    <source>
        <dbReference type="ARBA" id="ARBA00010759"/>
    </source>
</evidence>
<feature type="binding site" evidence="6">
    <location>
        <position position="144"/>
    </location>
    <ligand>
        <name>Fe cation</name>
        <dbReference type="ChEBI" id="CHEBI:24875"/>
    </ligand>
</feature>
<feature type="binding site" evidence="6">
    <location>
        <position position="102"/>
    </location>
    <ligand>
        <name>Fe cation</name>
        <dbReference type="ChEBI" id="CHEBI:24875"/>
    </ligand>
</feature>
<keyword evidence="5 6" id="KW-0408">Iron</keyword>
<dbReference type="InterPro" id="IPR023635">
    <property type="entry name" value="Peptide_deformylase"/>
</dbReference>
<comment type="similarity">
    <text evidence="1 6">Belongs to the polypeptide deformylase family.</text>
</comment>
<dbReference type="Pfam" id="PF01327">
    <property type="entry name" value="Pep_deformylase"/>
    <property type="match status" value="1"/>
</dbReference>
<dbReference type="PIRSF" id="PIRSF004749">
    <property type="entry name" value="Pep_def"/>
    <property type="match status" value="1"/>
</dbReference>
<gene>
    <name evidence="6 8" type="primary">def</name>
    <name evidence="8" type="ORF">L2737_09305</name>
</gene>
<feature type="active site" evidence="6">
    <location>
        <position position="145"/>
    </location>
</feature>
<dbReference type="EC" id="3.5.1.88" evidence="6"/>
<dbReference type="Gene3D" id="3.90.45.10">
    <property type="entry name" value="Peptide deformylase"/>
    <property type="match status" value="1"/>
</dbReference>
<dbReference type="RefSeq" id="WP_248955542.1">
    <property type="nucleotide sequence ID" value="NZ_JAKIKU010000004.1"/>
</dbReference>
<keyword evidence="4 6" id="KW-0648">Protein biosynthesis</keyword>
<dbReference type="InterPro" id="IPR036821">
    <property type="entry name" value="Peptide_deformylase_sf"/>
</dbReference>
<feature type="binding site" evidence="6">
    <location>
        <position position="148"/>
    </location>
    <ligand>
        <name>Fe cation</name>
        <dbReference type="ChEBI" id="CHEBI:24875"/>
    </ligand>
</feature>
<comment type="catalytic activity">
    <reaction evidence="6">
        <text>N-terminal N-formyl-L-methionyl-[peptide] + H2O = N-terminal L-methionyl-[peptide] + formate</text>
        <dbReference type="Rhea" id="RHEA:24420"/>
        <dbReference type="Rhea" id="RHEA-COMP:10639"/>
        <dbReference type="Rhea" id="RHEA-COMP:10640"/>
        <dbReference type="ChEBI" id="CHEBI:15377"/>
        <dbReference type="ChEBI" id="CHEBI:15740"/>
        <dbReference type="ChEBI" id="CHEBI:49298"/>
        <dbReference type="ChEBI" id="CHEBI:64731"/>
        <dbReference type="EC" id="3.5.1.88"/>
    </reaction>
</comment>
<evidence type="ECO:0000313" key="8">
    <source>
        <dbReference type="EMBL" id="MCL1045523.1"/>
    </source>
</evidence>
<evidence type="ECO:0000313" key="9">
    <source>
        <dbReference type="Proteomes" id="UP001202134"/>
    </source>
</evidence>
<dbReference type="PRINTS" id="PR01576">
    <property type="entry name" value="PDEFORMYLASE"/>
</dbReference>